<dbReference type="InterPro" id="IPR010730">
    <property type="entry name" value="HET"/>
</dbReference>
<evidence type="ECO:0000259" key="1">
    <source>
        <dbReference type="Pfam" id="PF06985"/>
    </source>
</evidence>
<dbReference type="Proteomes" id="UP000070501">
    <property type="component" value="Unassembled WGS sequence"/>
</dbReference>
<reference evidence="3" key="1">
    <citation type="submission" date="2016-02" db="EMBL/GenBank/DDBJ databases">
        <title>Draft genome sequence of Microdochium bolleyi, a fungal endophyte of beachgrass.</title>
        <authorList>
            <consortium name="DOE Joint Genome Institute"/>
            <person name="David A.S."/>
            <person name="May G."/>
            <person name="Haridas S."/>
            <person name="Lim J."/>
            <person name="Wang M."/>
            <person name="Labutti K."/>
            <person name="Lipzen A."/>
            <person name="Barry K."/>
            <person name="Grigoriev I.V."/>
        </authorList>
    </citation>
    <scope>NUCLEOTIDE SEQUENCE [LARGE SCALE GENOMIC DNA]</scope>
    <source>
        <strain evidence="3">J235TASD1</strain>
    </source>
</reference>
<feature type="domain" description="Heterokaryon incompatibility" evidence="1">
    <location>
        <begin position="72"/>
        <end position="226"/>
    </location>
</feature>
<dbReference type="PANTHER" id="PTHR33112">
    <property type="entry name" value="DOMAIN PROTEIN, PUTATIVE-RELATED"/>
    <property type="match status" value="1"/>
</dbReference>
<accession>A0A136IYR8</accession>
<dbReference type="AlphaFoldDB" id="A0A136IYR8"/>
<dbReference type="PANTHER" id="PTHR33112:SF16">
    <property type="entry name" value="HETEROKARYON INCOMPATIBILITY DOMAIN-CONTAINING PROTEIN"/>
    <property type="match status" value="1"/>
</dbReference>
<dbReference type="OrthoDB" id="2958217at2759"/>
<organism evidence="2 3">
    <name type="scientific">Microdochium bolleyi</name>
    <dbReference type="NCBI Taxonomy" id="196109"/>
    <lineage>
        <taxon>Eukaryota</taxon>
        <taxon>Fungi</taxon>
        <taxon>Dikarya</taxon>
        <taxon>Ascomycota</taxon>
        <taxon>Pezizomycotina</taxon>
        <taxon>Sordariomycetes</taxon>
        <taxon>Xylariomycetidae</taxon>
        <taxon>Xylariales</taxon>
        <taxon>Microdochiaceae</taxon>
        <taxon>Microdochium</taxon>
    </lineage>
</organism>
<keyword evidence="3" id="KW-1185">Reference proteome</keyword>
<dbReference type="STRING" id="196109.A0A136IYR8"/>
<gene>
    <name evidence="2" type="ORF">Micbo1qcDRAFT_212446</name>
</gene>
<dbReference type="EMBL" id="KQ964254">
    <property type="protein sequence ID" value="KXJ89906.1"/>
    <property type="molecule type" value="Genomic_DNA"/>
</dbReference>
<sequence>FDLTSELGTSTADMTTWRLIEGWMENCVTNHGLCRHRAEEDLLFRPTRLLELAPGGTYRLVNGSDCPAVLQYVALSYCWGKQPAHTLLRLLRTTHEQLSKNSPVSALPKTFRDAAEVTRRAGVSYLWIDRLCIYQDSVEDWRREAPAMNKVYRNAKFSIAALGAHDSDGGLFSSRDPAKIRPSVVRFNMVEEGQPVAYTMAVDIPQPLSQLFAREPLADRAWVVQERLLAPRTIYFGSQQVVWECRETKCSETWPLESAQSGSGSMELRDCSYKNLCAWKDLVEFLQWEQRHDEPSQLFSDWYAVASHYSGRSLTVSADKLVAISGLAKDMRDALCKLKPGRHRYLAGLWEETLVESLAWRVRTPLCRAAEYRAPSWSWACLDGPLHLPSFRGRGTHVLYSTLDAADVIYRDDDDTGEVCSGTITLRGPCAAMQIDAATPYRYPGDRESSGLPEDGSKRRWIGIEGRDGYIAPDVPERALANFDTMDDVTGETTVLWLTCHINDWMQIREGILLRPLTDGTYHRIGYTNHMFYSHEVARDFIDKIEERRVVIV</sequence>
<feature type="non-terminal residue" evidence="2">
    <location>
        <position position="1"/>
    </location>
</feature>
<name>A0A136IYR8_9PEZI</name>
<dbReference type="InParanoid" id="A0A136IYR8"/>
<dbReference type="Pfam" id="PF06985">
    <property type="entry name" value="HET"/>
    <property type="match status" value="1"/>
</dbReference>
<evidence type="ECO:0000313" key="3">
    <source>
        <dbReference type="Proteomes" id="UP000070501"/>
    </source>
</evidence>
<proteinExistence type="predicted"/>
<evidence type="ECO:0000313" key="2">
    <source>
        <dbReference type="EMBL" id="KXJ89906.1"/>
    </source>
</evidence>
<protein>
    <submittedName>
        <fullName evidence="2">Heterokaryon incompatibility protein-domain-containing protein</fullName>
    </submittedName>
</protein>